<dbReference type="PANTHER" id="PTHR43591">
    <property type="entry name" value="METHYLTRANSFERASE"/>
    <property type="match status" value="1"/>
</dbReference>
<dbReference type="PATRIC" id="fig|652.5.peg.1200"/>
<dbReference type="AlphaFoldDB" id="A0A0S2SIQ7"/>
<evidence type="ECO:0000256" key="4">
    <source>
        <dbReference type="ARBA" id="ARBA00022603"/>
    </source>
</evidence>
<dbReference type="GO" id="GO:0008757">
    <property type="term" value="F:S-adenosylmethionine-dependent methyltransferase activity"/>
    <property type="evidence" value="ECO:0007669"/>
    <property type="project" value="InterPro"/>
</dbReference>
<evidence type="ECO:0000256" key="7">
    <source>
        <dbReference type="ARBA" id="ARBA00022756"/>
    </source>
</evidence>
<evidence type="ECO:0000259" key="9">
    <source>
        <dbReference type="Pfam" id="PF08241"/>
    </source>
</evidence>
<evidence type="ECO:0000256" key="1">
    <source>
        <dbReference type="ARBA" id="ARBA00000852"/>
    </source>
</evidence>
<evidence type="ECO:0000256" key="2">
    <source>
        <dbReference type="ARBA" id="ARBA00004746"/>
    </source>
</evidence>
<dbReference type="EC" id="2.1.1.197" evidence="3 8"/>
<comment type="pathway">
    <text evidence="2 8">Cofactor biosynthesis; biotin biosynthesis.</text>
</comment>
<protein>
    <recommendedName>
        <fullName evidence="3 8">Malonyl-[acyl-carrier protein] O-methyltransferase</fullName>
        <shortName evidence="8">Malonyl-ACP O-methyltransferase</shortName>
        <ecNumber evidence="3 8">2.1.1.197</ecNumber>
    </recommendedName>
    <alternativeName>
        <fullName evidence="8">Biotin synthesis protein BioC</fullName>
    </alternativeName>
</protein>
<dbReference type="InterPro" id="IPR011814">
    <property type="entry name" value="BioC"/>
</dbReference>
<dbReference type="GO" id="GO:0032259">
    <property type="term" value="P:methylation"/>
    <property type="evidence" value="ECO:0007669"/>
    <property type="project" value="UniProtKB-KW"/>
</dbReference>
<keyword evidence="7 8" id="KW-0093">Biotin biosynthesis</keyword>
<name>A0A0S2SIQ7_9GAMM</name>
<dbReference type="PANTHER" id="PTHR43591:SF24">
    <property type="entry name" value="2-METHOXY-6-POLYPRENYL-1,4-BENZOQUINOL METHYLASE, MITOCHONDRIAL"/>
    <property type="match status" value="1"/>
</dbReference>
<dbReference type="EMBL" id="CP013067">
    <property type="protein sequence ID" value="ALP41575.1"/>
    <property type="molecule type" value="Genomic_DNA"/>
</dbReference>
<dbReference type="InterPro" id="IPR029063">
    <property type="entry name" value="SAM-dependent_MTases_sf"/>
</dbReference>
<feature type="domain" description="Methyltransferase type 11" evidence="9">
    <location>
        <begin position="52"/>
        <end position="143"/>
    </location>
</feature>
<dbReference type="Gene3D" id="3.40.50.150">
    <property type="entry name" value="Vaccinia Virus protein VP39"/>
    <property type="match status" value="1"/>
</dbReference>
<dbReference type="GO" id="GO:0009102">
    <property type="term" value="P:biotin biosynthetic process"/>
    <property type="evidence" value="ECO:0007669"/>
    <property type="project" value="UniProtKB-UniRule"/>
</dbReference>
<reference evidence="10 11" key="2">
    <citation type="journal article" date="2016" name="Genome Announc.">
        <title>Complete Genome Sequence of the Highly Virulent Aeromonas schubertii Strain WL1483, Isolated from Diseased Snakehead Fish (Channa argus) in China.</title>
        <authorList>
            <person name="Liu L."/>
            <person name="Li N."/>
            <person name="Zhang D."/>
            <person name="Fu X."/>
            <person name="Shi C."/>
            <person name="Lin Q."/>
            <person name="Hao G."/>
        </authorList>
    </citation>
    <scope>NUCLEOTIDE SEQUENCE [LARGE SCALE GENOMIC DNA]</scope>
    <source>
        <strain evidence="10 11">WL1483</strain>
    </source>
</reference>
<dbReference type="NCBIfam" id="TIGR02072">
    <property type="entry name" value="BioC"/>
    <property type="match status" value="1"/>
</dbReference>
<dbReference type="RefSeq" id="WP_060584746.1">
    <property type="nucleotide sequence ID" value="NZ_CP013067.1"/>
</dbReference>
<evidence type="ECO:0000256" key="8">
    <source>
        <dbReference type="HAMAP-Rule" id="MF_00835"/>
    </source>
</evidence>
<keyword evidence="4 8" id="KW-0489">Methyltransferase</keyword>
<sequence length="263" mass="28356">MSELQPFQRVDKALLARRFGAAARHYDAHAAFQREVGEALLGWLPARRDRLLDLGCGTGYFLPALAARSRTLTALDLSPGMLARAGERHSGALLVCGDAEALPLGDGSQDLIFSSLALQWCEYPEQAFAEARRVLAPGGRLCFSTLLSGSLAELKVSYQALDEAPHVNRFLEQEALDAAIAAGGLAIERLEVRPWCLYYQGVEALLRDIKGIGASQVNDAQGAAGLGGRARLRRLAQAFETRREAQGLPLTYQVALCVATPVI</sequence>
<evidence type="ECO:0000313" key="11">
    <source>
        <dbReference type="Proteomes" id="UP000058114"/>
    </source>
</evidence>
<evidence type="ECO:0000256" key="5">
    <source>
        <dbReference type="ARBA" id="ARBA00022679"/>
    </source>
</evidence>
<dbReference type="Pfam" id="PF08241">
    <property type="entry name" value="Methyltransf_11"/>
    <property type="match status" value="1"/>
</dbReference>
<dbReference type="HAMAP" id="MF_00835">
    <property type="entry name" value="BioC"/>
    <property type="match status" value="1"/>
</dbReference>
<accession>A0A0S2SIQ7</accession>
<dbReference type="GO" id="GO:0102130">
    <property type="term" value="F:malonyl-CoA methyltransferase activity"/>
    <property type="evidence" value="ECO:0007669"/>
    <property type="project" value="UniProtKB-EC"/>
</dbReference>
<dbReference type="KEGG" id="asr:WL1483_2156"/>
<gene>
    <name evidence="8 10" type="primary">bioC</name>
    <name evidence="10" type="ORF">WL1483_2156</name>
</gene>
<evidence type="ECO:0000313" key="10">
    <source>
        <dbReference type="EMBL" id="ALP41575.1"/>
    </source>
</evidence>
<dbReference type="Proteomes" id="UP000058114">
    <property type="component" value="Chromosome"/>
</dbReference>
<dbReference type="GO" id="GO:0010340">
    <property type="term" value="F:carboxyl-O-methyltransferase activity"/>
    <property type="evidence" value="ECO:0007669"/>
    <property type="project" value="UniProtKB-UniRule"/>
</dbReference>
<dbReference type="UniPathway" id="UPA00078"/>
<evidence type="ECO:0000256" key="3">
    <source>
        <dbReference type="ARBA" id="ARBA00012327"/>
    </source>
</evidence>
<reference evidence="11" key="1">
    <citation type="submission" date="2015-10" db="EMBL/GenBank/DDBJ databases">
        <title>Complete Genome Sequence of Aeromonas schubertii strain WL1483.</title>
        <authorList>
            <person name="Liu L."/>
        </authorList>
    </citation>
    <scope>NUCLEOTIDE SEQUENCE [LARGE SCALE GENOMIC DNA]</scope>
    <source>
        <strain evidence="11">WL1483</strain>
    </source>
</reference>
<keyword evidence="5 8" id="KW-0808">Transferase</keyword>
<organism evidence="10 11">
    <name type="scientific">Aeromonas schubertii</name>
    <dbReference type="NCBI Taxonomy" id="652"/>
    <lineage>
        <taxon>Bacteria</taxon>
        <taxon>Pseudomonadati</taxon>
        <taxon>Pseudomonadota</taxon>
        <taxon>Gammaproteobacteria</taxon>
        <taxon>Aeromonadales</taxon>
        <taxon>Aeromonadaceae</taxon>
        <taxon>Aeromonas</taxon>
    </lineage>
</organism>
<evidence type="ECO:0000256" key="6">
    <source>
        <dbReference type="ARBA" id="ARBA00022691"/>
    </source>
</evidence>
<dbReference type="SUPFAM" id="SSF53335">
    <property type="entry name" value="S-adenosyl-L-methionine-dependent methyltransferases"/>
    <property type="match status" value="1"/>
</dbReference>
<comment type="function">
    <text evidence="8">Converts the free carboxyl group of a malonyl-thioester to its methyl ester by transfer of a methyl group from S-adenosyl-L-methionine (SAM). It allows to synthesize pimeloyl-ACP via the fatty acid synthetic pathway.</text>
</comment>
<proteinExistence type="inferred from homology"/>
<comment type="similarity">
    <text evidence="8">Belongs to the methyltransferase superfamily.</text>
</comment>
<keyword evidence="6 8" id="KW-0949">S-adenosyl-L-methionine</keyword>
<dbReference type="InterPro" id="IPR013216">
    <property type="entry name" value="Methyltransf_11"/>
</dbReference>
<dbReference type="CDD" id="cd02440">
    <property type="entry name" value="AdoMet_MTases"/>
    <property type="match status" value="1"/>
</dbReference>
<comment type="catalytic activity">
    <reaction evidence="1 8">
        <text>malonyl-[ACP] + S-adenosyl-L-methionine = malonyl-[ACP] methyl ester + S-adenosyl-L-homocysteine</text>
        <dbReference type="Rhea" id="RHEA:17105"/>
        <dbReference type="Rhea" id="RHEA-COMP:9623"/>
        <dbReference type="Rhea" id="RHEA-COMP:9954"/>
        <dbReference type="ChEBI" id="CHEBI:57856"/>
        <dbReference type="ChEBI" id="CHEBI:59789"/>
        <dbReference type="ChEBI" id="CHEBI:78449"/>
        <dbReference type="ChEBI" id="CHEBI:78845"/>
        <dbReference type="EC" id="2.1.1.197"/>
    </reaction>
</comment>